<dbReference type="Proteomes" id="UP000887565">
    <property type="component" value="Unplaced"/>
</dbReference>
<keyword evidence="2" id="KW-1185">Reference proteome</keyword>
<dbReference type="WBParaSite" id="nRc.2.0.1.t28200-RA">
    <property type="protein sequence ID" value="nRc.2.0.1.t28200-RA"/>
    <property type="gene ID" value="nRc.2.0.1.g28200"/>
</dbReference>
<organism evidence="2 3">
    <name type="scientific">Romanomermis culicivorax</name>
    <name type="common">Nematode worm</name>
    <dbReference type="NCBI Taxonomy" id="13658"/>
    <lineage>
        <taxon>Eukaryota</taxon>
        <taxon>Metazoa</taxon>
        <taxon>Ecdysozoa</taxon>
        <taxon>Nematoda</taxon>
        <taxon>Enoplea</taxon>
        <taxon>Dorylaimia</taxon>
        <taxon>Mermithida</taxon>
        <taxon>Mermithoidea</taxon>
        <taxon>Mermithidae</taxon>
        <taxon>Romanomermis</taxon>
    </lineage>
</organism>
<protein>
    <submittedName>
        <fullName evidence="3">Uncharacterized protein</fullName>
    </submittedName>
</protein>
<name>A0A915JPR2_ROMCU</name>
<evidence type="ECO:0000313" key="2">
    <source>
        <dbReference type="Proteomes" id="UP000887565"/>
    </source>
</evidence>
<sequence length="58" mass="6297">MSIVSKISRTSLKSLDDSIKLHLIADKTLDMEAVSNRAKKPGGDLDDDSHKSIASNRS</sequence>
<evidence type="ECO:0000313" key="3">
    <source>
        <dbReference type="WBParaSite" id="nRc.2.0.1.t28200-RA"/>
    </source>
</evidence>
<dbReference type="AlphaFoldDB" id="A0A915JPR2"/>
<proteinExistence type="predicted"/>
<accession>A0A915JPR2</accession>
<reference evidence="3" key="1">
    <citation type="submission" date="2022-11" db="UniProtKB">
        <authorList>
            <consortium name="WormBaseParasite"/>
        </authorList>
    </citation>
    <scope>IDENTIFICATION</scope>
</reference>
<evidence type="ECO:0000256" key="1">
    <source>
        <dbReference type="SAM" id="MobiDB-lite"/>
    </source>
</evidence>
<feature type="region of interest" description="Disordered" evidence="1">
    <location>
        <begin position="35"/>
        <end position="58"/>
    </location>
</feature>